<dbReference type="EC" id="2.8.1.7" evidence="3"/>
<proteinExistence type="inferred from homology"/>
<evidence type="ECO:0000256" key="9">
    <source>
        <dbReference type="ARBA" id="ARBA00050776"/>
    </source>
</evidence>
<dbReference type="PIRSF" id="PIRSF005572">
    <property type="entry name" value="NifS"/>
    <property type="match status" value="1"/>
</dbReference>
<keyword evidence="8" id="KW-0411">Iron-sulfur</keyword>
<dbReference type="RefSeq" id="WP_096182045.1">
    <property type="nucleotide sequence ID" value="NZ_BDUF01000056.1"/>
</dbReference>
<dbReference type="SUPFAM" id="SSF53383">
    <property type="entry name" value="PLP-dependent transferases"/>
    <property type="match status" value="1"/>
</dbReference>
<sequence>MTLLYLDNAATTPLHPEVRAAMAPYLEAEYGNPSSMHAAGRRARQAVEKAREQLAKALGAPANDIVFTSGGTESDNSAIVGAVLANRAERRHIVTTTIEHHAVLQTCEFLEKMGCEVTYISPDSDGIVKKEEVLAAIRPDTAVVSVMYVNNETGAIQPVEEIAHACAEQGVLFHTDAVQAVGLLPIDVKAGKIDMLSLSGHKLHGPKGIGALYVRRDANWHPILHGGSQERKRRAGTENVAGIVGLGAAIERMVKHRRANYEHILALKHRMLDILKEEVDFLVVNSPEQSVPSIVSVSFPGVSADTMLMNLDMAGIAAASGSACTSGSLQPSHVLTAMNLEPTCVKSAIRFSFSEQTTLEEVETAAYKTAAIANKLKRR</sequence>
<comment type="cofactor">
    <cofactor evidence="1 10">
        <name>pyridoxal 5'-phosphate</name>
        <dbReference type="ChEBI" id="CHEBI:597326"/>
    </cofactor>
</comment>
<comment type="caution">
    <text evidence="12">The sequence shown here is derived from an EMBL/GenBank/DDBJ whole genome shotgun (WGS) entry which is preliminary data.</text>
</comment>
<accession>A0A292YN36</accession>
<evidence type="ECO:0000256" key="6">
    <source>
        <dbReference type="ARBA" id="ARBA00022898"/>
    </source>
</evidence>
<evidence type="ECO:0000256" key="7">
    <source>
        <dbReference type="ARBA" id="ARBA00023004"/>
    </source>
</evidence>
<evidence type="ECO:0000256" key="4">
    <source>
        <dbReference type="ARBA" id="ARBA00022679"/>
    </source>
</evidence>
<evidence type="ECO:0000256" key="10">
    <source>
        <dbReference type="RuleBase" id="RU004504"/>
    </source>
</evidence>
<dbReference type="Gene3D" id="3.90.1150.10">
    <property type="entry name" value="Aspartate Aminotransferase, domain 1"/>
    <property type="match status" value="1"/>
</dbReference>
<dbReference type="Gene3D" id="1.10.260.50">
    <property type="match status" value="1"/>
</dbReference>
<evidence type="ECO:0000313" key="13">
    <source>
        <dbReference type="Proteomes" id="UP000217785"/>
    </source>
</evidence>
<organism evidence="12 13">
    <name type="scientific">Effusibacillus lacus</name>
    <dbReference type="NCBI Taxonomy" id="1348429"/>
    <lineage>
        <taxon>Bacteria</taxon>
        <taxon>Bacillati</taxon>
        <taxon>Bacillota</taxon>
        <taxon>Bacilli</taxon>
        <taxon>Bacillales</taxon>
        <taxon>Alicyclobacillaceae</taxon>
        <taxon>Effusibacillus</taxon>
    </lineage>
</organism>
<keyword evidence="13" id="KW-1185">Reference proteome</keyword>
<dbReference type="InterPro" id="IPR000192">
    <property type="entry name" value="Aminotrans_V_dom"/>
</dbReference>
<keyword evidence="5" id="KW-0479">Metal-binding</keyword>
<evidence type="ECO:0000259" key="11">
    <source>
        <dbReference type="Pfam" id="PF00266"/>
    </source>
</evidence>
<dbReference type="InterPro" id="IPR016454">
    <property type="entry name" value="Cysteine_dSase"/>
</dbReference>
<reference evidence="13" key="1">
    <citation type="submission" date="2017-07" db="EMBL/GenBank/DDBJ databases">
        <title>Draft genome sequence of Effusibacillus lacus strain skLN1.</title>
        <authorList>
            <person name="Watanabe M."/>
            <person name="Kojima H."/>
            <person name="Fukui M."/>
        </authorList>
    </citation>
    <scope>NUCLEOTIDE SEQUENCE [LARGE SCALE GENOMIC DNA]</scope>
    <source>
        <strain evidence="13">skLN1</strain>
    </source>
</reference>
<keyword evidence="6" id="KW-0663">Pyridoxal phosphate</keyword>
<dbReference type="InterPro" id="IPR015424">
    <property type="entry name" value="PyrdxlP-dep_Trfase"/>
</dbReference>
<comment type="similarity">
    <text evidence="2">Belongs to the class-V pyridoxal-phosphate-dependent aminotransferase family. NifS/IscS subfamily.</text>
</comment>
<dbReference type="Gene3D" id="3.40.640.10">
    <property type="entry name" value="Type I PLP-dependent aspartate aminotransferase-like (Major domain)"/>
    <property type="match status" value="1"/>
</dbReference>
<dbReference type="FunFam" id="3.40.640.10:FF:000084">
    <property type="entry name" value="IscS-like cysteine desulfurase"/>
    <property type="match status" value="1"/>
</dbReference>
<evidence type="ECO:0000256" key="5">
    <source>
        <dbReference type="ARBA" id="ARBA00022723"/>
    </source>
</evidence>
<dbReference type="PANTHER" id="PTHR11601">
    <property type="entry name" value="CYSTEINE DESULFURYLASE FAMILY MEMBER"/>
    <property type="match status" value="1"/>
</dbReference>
<evidence type="ECO:0000256" key="3">
    <source>
        <dbReference type="ARBA" id="ARBA00012239"/>
    </source>
</evidence>
<evidence type="ECO:0000256" key="2">
    <source>
        <dbReference type="ARBA" id="ARBA00006490"/>
    </source>
</evidence>
<dbReference type="PANTHER" id="PTHR11601:SF34">
    <property type="entry name" value="CYSTEINE DESULFURASE"/>
    <property type="match status" value="1"/>
</dbReference>
<gene>
    <name evidence="12" type="ORF">EFBL_1947</name>
</gene>
<evidence type="ECO:0000256" key="1">
    <source>
        <dbReference type="ARBA" id="ARBA00001933"/>
    </source>
</evidence>
<dbReference type="InterPro" id="IPR020578">
    <property type="entry name" value="Aminotrans_V_PyrdxlP_BS"/>
</dbReference>
<dbReference type="NCBIfam" id="NF002806">
    <property type="entry name" value="PRK02948.1"/>
    <property type="match status" value="1"/>
</dbReference>
<name>A0A292YN36_9BACL</name>
<dbReference type="GO" id="GO:0051536">
    <property type="term" value="F:iron-sulfur cluster binding"/>
    <property type="evidence" value="ECO:0007669"/>
    <property type="project" value="UniProtKB-KW"/>
</dbReference>
<keyword evidence="7" id="KW-0408">Iron</keyword>
<dbReference type="Proteomes" id="UP000217785">
    <property type="component" value="Unassembled WGS sequence"/>
</dbReference>
<evidence type="ECO:0000256" key="8">
    <source>
        <dbReference type="ARBA" id="ARBA00023014"/>
    </source>
</evidence>
<feature type="domain" description="Aminotransferase class V" evidence="11">
    <location>
        <begin position="5"/>
        <end position="363"/>
    </location>
</feature>
<dbReference type="GO" id="GO:0031071">
    <property type="term" value="F:cysteine desulfurase activity"/>
    <property type="evidence" value="ECO:0007669"/>
    <property type="project" value="UniProtKB-EC"/>
</dbReference>
<dbReference type="PROSITE" id="PS00595">
    <property type="entry name" value="AA_TRANSFER_CLASS_5"/>
    <property type="match status" value="1"/>
</dbReference>
<protein>
    <recommendedName>
        <fullName evidence="3">cysteine desulfurase</fullName>
        <ecNumber evidence="3">2.8.1.7</ecNumber>
    </recommendedName>
</protein>
<dbReference type="EMBL" id="BDUF01000056">
    <property type="protein sequence ID" value="GAX90321.1"/>
    <property type="molecule type" value="Genomic_DNA"/>
</dbReference>
<dbReference type="OrthoDB" id="9808002at2"/>
<dbReference type="GO" id="GO:0046872">
    <property type="term" value="F:metal ion binding"/>
    <property type="evidence" value="ECO:0007669"/>
    <property type="project" value="UniProtKB-KW"/>
</dbReference>
<comment type="catalytic activity">
    <reaction evidence="9">
        <text>(sulfur carrier)-H + L-cysteine = (sulfur carrier)-SH + L-alanine</text>
        <dbReference type="Rhea" id="RHEA:43892"/>
        <dbReference type="Rhea" id="RHEA-COMP:14737"/>
        <dbReference type="Rhea" id="RHEA-COMP:14739"/>
        <dbReference type="ChEBI" id="CHEBI:29917"/>
        <dbReference type="ChEBI" id="CHEBI:35235"/>
        <dbReference type="ChEBI" id="CHEBI:57972"/>
        <dbReference type="ChEBI" id="CHEBI:64428"/>
        <dbReference type="EC" id="2.8.1.7"/>
    </reaction>
</comment>
<dbReference type="InterPro" id="IPR015421">
    <property type="entry name" value="PyrdxlP-dep_Trfase_major"/>
</dbReference>
<dbReference type="InterPro" id="IPR015422">
    <property type="entry name" value="PyrdxlP-dep_Trfase_small"/>
</dbReference>
<evidence type="ECO:0000313" key="12">
    <source>
        <dbReference type="EMBL" id="GAX90321.1"/>
    </source>
</evidence>
<keyword evidence="4" id="KW-0808">Transferase</keyword>
<dbReference type="Pfam" id="PF00266">
    <property type="entry name" value="Aminotran_5"/>
    <property type="match status" value="1"/>
</dbReference>
<dbReference type="AlphaFoldDB" id="A0A292YN36"/>